<feature type="compositionally biased region" description="Basic and acidic residues" evidence="1">
    <location>
        <begin position="32"/>
        <end position="47"/>
    </location>
</feature>
<dbReference type="InterPro" id="IPR053134">
    <property type="entry name" value="RNA-dir_DNA_polymerase"/>
</dbReference>
<sequence>MAERHRSQSHCTLSQLTNPNRSRSQTTRSSLRHLESSHQTHKEDFSSRRSLTWTEQPYASTNQSHLDTAASSSRGKRKKGHRRGSRLLDAMRNIKMQENESLRNFMKRFRQAVLQAMIDIGFIQEVTYPDWLANVVVVPKKERTWRLCVDYTNLNDTYLKDSFFLPQIDQIVDSTSRNKMFSFLDAFSGYYQIPMFRPDKEKTTFITPHELYCYNAMLFGLENVAAMY</sequence>
<dbReference type="InterPro" id="IPR000477">
    <property type="entry name" value="RT_dom"/>
</dbReference>
<protein>
    <recommendedName>
        <fullName evidence="2">Reverse transcriptase domain-containing protein</fullName>
    </recommendedName>
</protein>
<proteinExistence type="predicted"/>
<feature type="region of interest" description="Disordered" evidence="1">
    <location>
        <begin position="1"/>
        <end position="86"/>
    </location>
</feature>
<feature type="domain" description="Reverse transcriptase" evidence="2">
    <location>
        <begin position="138"/>
        <end position="226"/>
    </location>
</feature>
<dbReference type="EMBL" id="AM424853">
    <property type="protein sequence ID" value="CAN79993.1"/>
    <property type="molecule type" value="Genomic_DNA"/>
</dbReference>
<dbReference type="InterPro" id="IPR043502">
    <property type="entry name" value="DNA/RNA_pol_sf"/>
</dbReference>
<evidence type="ECO:0000313" key="3">
    <source>
        <dbReference type="EMBL" id="CAN79993.1"/>
    </source>
</evidence>
<feature type="compositionally biased region" description="Polar residues" evidence="1">
    <location>
        <begin position="48"/>
        <end position="70"/>
    </location>
</feature>
<dbReference type="PANTHER" id="PTHR24559">
    <property type="entry name" value="TRANSPOSON TY3-I GAG-POL POLYPROTEIN"/>
    <property type="match status" value="1"/>
</dbReference>
<feature type="compositionally biased region" description="Basic residues" evidence="1">
    <location>
        <begin position="74"/>
        <end position="85"/>
    </location>
</feature>
<dbReference type="Gene3D" id="3.10.10.10">
    <property type="entry name" value="HIV Type 1 Reverse Transcriptase, subunit A, domain 1"/>
    <property type="match status" value="1"/>
</dbReference>
<evidence type="ECO:0000256" key="1">
    <source>
        <dbReference type="SAM" id="MobiDB-lite"/>
    </source>
</evidence>
<feature type="compositionally biased region" description="Polar residues" evidence="1">
    <location>
        <begin position="9"/>
        <end position="20"/>
    </location>
</feature>
<dbReference type="CDD" id="cd01647">
    <property type="entry name" value="RT_LTR"/>
    <property type="match status" value="1"/>
</dbReference>
<gene>
    <name evidence="3" type="ORF">VITISV_010820</name>
</gene>
<organism evidence="3">
    <name type="scientific">Vitis vinifera</name>
    <name type="common">Grape</name>
    <dbReference type="NCBI Taxonomy" id="29760"/>
    <lineage>
        <taxon>Eukaryota</taxon>
        <taxon>Viridiplantae</taxon>
        <taxon>Streptophyta</taxon>
        <taxon>Embryophyta</taxon>
        <taxon>Tracheophyta</taxon>
        <taxon>Spermatophyta</taxon>
        <taxon>Magnoliopsida</taxon>
        <taxon>eudicotyledons</taxon>
        <taxon>Gunneridae</taxon>
        <taxon>Pentapetalae</taxon>
        <taxon>rosids</taxon>
        <taxon>Vitales</taxon>
        <taxon>Vitaceae</taxon>
        <taxon>Viteae</taxon>
        <taxon>Vitis</taxon>
    </lineage>
</organism>
<dbReference type="AlphaFoldDB" id="A5AEU0"/>
<dbReference type="PANTHER" id="PTHR24559:SF444">
    <property type="entry name" value="REVERSE TRANSCRIPTASE DOMAIN-CONTAINING PROTEIN"/>
    <property type="match status" value="1"/>
</dbReference>
<dbReference type="Gene3D" id="3.30.70.270">
    <property type="match status" value="1"/>
</dbReference>
<evidence type="ECO:0000259" key="2">
    <source>
        <dbReference type="Pfam" id="PF00078"/>
    </source>
</evidence>
<accession>A5AEU0</accession>
<name>A5AEU0_VITVI</name>
<reference evidence="3" key="1">
    <citation type="journal article" date="2007" name="PLoS ONE">
        <title>The first genome sequence of an elite grapevine cultivar (Pinot noir Vitis vinifera L.): coping with a highly heterozygous genome.</title>
        <authorList>
            <person name="Velasco R."/>
            <person name="Zharkikh A."/>
            <person name="Troggio M."/>
            <person name="Cartwright D.A."/>
            <person name="Cestaro A."/>
            <person name="Pruss D."/>
            <person name="Pindo M."/>
            <person name="FitzGerald L.M."/>
            <person name="Vezzulli S."/>
            <person name="Reid J."/>
            <person name="Malacarne G."/>
            <person name="Iliev D."/>
            <person name="Coppola G."/>
            <person name="Wardell B."/>
            <person name="Micheletti D."/>
            <person name="Macalma T."/>
            <person name="Facci M."/>
            <person name="Mitchell J.T."/>
            <person name="Perazzolli M."/>
            <person name="Eldredge G."/>
            <person name="Gatto P."/>
            <person name="Oyzerski R."/>
            <person name="Moretto M."/>
            <person name="Gutin N."/>
            <person name="Stefanini M."/>
            <person name="Chen Y."/>
            <person name="Segala C."/>
            <person name="Davenport C."/>
            <person name="Dematte L."/>
            <person name="Mraz A."/>
            <person name="Battilana J."/>
            <person name="Stormo K."/>
            <person name="Costa F."/>
            <person name="Tao Q."/>
            <person name="Si-Ammour A."/>
            <person name="Harkins T."/>
            <person name="Lackey A."/>
            <person name="Perbost C."/>
            <person name="Taillon B."/>
            <person name="Stella A."/>
            <person name="Solovyev V."/>
            <person name="Fawcett J.A."/>
            <person name="Sterck L."/>
            <person name="Vandepoele K."/>
            <person name="Grando S.M."/>
            <person name="Toppo S."/>
            <person name="Moser C."/>
            <person name="Lanchbury J."/>
            <person name="Bogden R."/>
            <person name="Skolnick M."/>
            <person name="Sgaramella V."/>
            <person name="Bhatnagar S.K."/>
            <person name="Fontana P."/>
            <person name="Gutin A."/>
            <person name="Van de Peer Y."/>
            <person name="Salamini F."/>
            <person name="Viola R."/>
        </authorList>
    </citation>
    <scope>NUCLEOTIDE SEQUENCE</scope>
</reference>
<dbReference type="InterPro" id="IPR043128">
    <property type="entry name" value="Rev_trsase/Diguanyl_cyclase"/>
</dbReference>
<dbReference type="Pfam" id="PF00078">
    <property type="entry name" value="RVT_1"/>
    <property type="match status" value="1"/>
</dbReference>
<dbReference type="SUPFAM" id="SSF56672">
    <property type="entry name" value="DNA/RNA polymerases"/>
    <property type="match status" value="1"/>
</dbReference>